<evidence type="ECO:0000259" key="1">
    <source>
        <dbReference type="Pfam" id="PF13391"/>
    </source>
</evidence>
<dbReference type="Pfam" id="PF13391">
    <property type="entry name" value="HNH_2"/>
    <property type="match status" value="1"/>
</dbReference>
<name>A0AAD7BKZ2_MYCRO</name>
<protein>
    <recommendedName>
        <fullName evidence="1">HNH nuclease domain-containing protein</fullName>
    </recommendedName>
</protein>
<comment type="caution">
    <text evidence="2">The sequence shown here is derived from an EMBL/GenBank/DDBJ whole genome shotgun (WGS) entry which is preliminary data.</text>
</comment>
<evidence type="ECO:0000313" key="2">
    <source>
        <dbReference type="EMBL" id="KAJ7624179.1"/>
    </source>
</evidence>
<proteinExistence type="predicted"/>
<feature type="domain" description="HNH nuclease" evidence="1">
    <location>
        <begin position="112"/>
        <end position="169"/>
    </location>
</feature>
<evidence type="ECO:0000313" key="3">
    <source>
        <dbReference type="Proteomes" id="UP001221757"/>
    </source>
</evidence>
<keyword evidence="3" id="KW-1185">Reference proteome</keyword>
<organism evidence="2 3">
    <name type="scientific">Mycena rosella</name>
    <name type="common">Pink bonnet</name>
    <name type="synonym">Agaricus rosellus</name>
    <dbReference type="NCBI Taxonomy" id="1033263"/>
    <lineage>
        <taxon>Eukaryota</taxon>
        <taxon>Fungi</taxon>
        <taxon>Dikarya</taxon>
        <taxon>Basidiomycota</taxon>
        <taxon>Agaricomycotina</taxon>
        <taxon>Agaricomycetes</taxon>
        <taxon>Agaricomycetidae</taxon>
        <taxon>Agaricales</taxon>
        <taxon>Marasmiineae</taxon>
        <taxon>Mycenaceae</taxon>
        <taxon>Mycena</taxon>
    </lineage>
</organism>
<dbReference type="AlphaFoldDB" id="A0AAD7BKZ2"/>
<gene>
    <name evidence="2" type="ORF">B0H17DRAFT_1111608</name>
</gene>
<dbReference type="InterPro" id="IPR003615">
    <property type="entry name" value="HNH_nuc"/>
</dbReference>
<dbReference type="Proteomes" id="UP001221757">
    <property type="component" value="Unassembled WGS sequence"/>
</dbReference>
<reference evidence="2" key="1">
    <citation type="submission" date="2023-03" db="EMBL/GenBank/DDBJ databases">
        <title>Massive genome expansion in bonnet fungi (Mycena s.s.) driven by repeated elements and novel gene families across ecological guilds.</title>
        <authorList>
            <consortium name="Lawrence Berkeley National Laboratory"/>
            <person name="Harder C.B."/>
            <person name="Miyauchi S."/>
            <person name="Viragh M."/>
            <person name="Kuo A."/>
            <person name="Thoen E."/>
            <person name="Andreopoulos B."/>
            <person name="Lu D."/>
            <person name="Skrede I."/>
            <person name="Drula E."/>
            <person name="Henrissat B."/>
            <person name="Morin E."/>
            <person name="Kohler A."/>
            <person name="Barry K."/>
            <person name="LaButti K."/>
            <person name="Morin E."/>
            <person name="Salamov A."/>
            <person name="Lipzen A."/>
            <person name="Mereny Z."/>
            <person name="Hegedus B."/>
            <person name="Baldrian P."/>
            <person name="Stursova M."/>
            <person name="Weitz H."/>
            <person name="Taylor A."/>
            <person name="Grigoriev I.V."/>
            <person name="Nagy L.G."/>
            <person name="Martin F."/>
            <person name="Kauserud H."/>
        </authorList>
    </citation>
    <scope>NUCLEOTIDE SEQUENCE</scope>
    <source>
        <strain evidence="2">CBHHK067</strain>
    </source>
</reference>
<dbReference type="EMBL" id="JARKIE010000615">
    <property type="protein sequence ID" value="KAJ7624179.1"/>
    <property type="molecule type" value="Genomic_DNA"/>
</dbReference>
<accession>A0AAD7BKZ2</accession>
<sequence>MADAQSEQPAFRLHLAPELDGLCLGIPTSVVSAVCLYPAKYLRFLGYCILGVDGTIAADFKSEGLRDEDTFDAGVYYFVREGGESKPALHVPETTNTRDYFRSLVIARDVSCIFTNASEEMSQGIHIVPFSKGDAARTAEENENVSNLTTINDIQNGMLVAEHLYKMIDIKNWWFKGTPNRVLNCTDILHPATATSISTATSNIRQIHHDTHCSG</sequence>